<comment type="caution">
    <text evidence="2">The sequence shown here is derived from an EMBL/GenBank/DDBJ whole genome shotgun (WGS) entry which is preliminary data.</text>
</comment>
<feature type="transmembrane region" description="Helical" evidence="1">
    <location>
        <begin position="25"/>
        <end position="43"/>
    </location>
</feature>
<accession>A0ABV6SQW4</accession>
<reference evidence="2 3" key="1">
    <citation type="submission" date="2024-09" db="EMBL/GenBank/DDBJ databases">
        <authorList>
            <person name="Sun Q."/>
            <person name="Mori K."/>
        </authorList>
    </citation>
    <scope>NUCLEOTIDE SEQUENCE [LARGE SCALE GENOMIC DNA]</scope>
    <source>
        <strain evidence="2 3">NCAIM B.01794</strain>
    </source>
</reference>
<gene>
    <name evidence="2" type="ORF">ACFFGX_21020</name>
</gene>
<keyword evidence="3" id="KW-1185">Reference proteome</keyword>
<evidence type="ECO:0000313" key="2">
    <source>
        <dbReference type="EMBL" id="MFC0711916.1"/>
    </source>
</evidence>
<protein>
    <submittedName>
        <fullName evidence="2">Uncharacterized protein</fullName>
    </submittedName>
</protein>
<evidence type="ECO:0000256" key="1">
    <source>
        <dbReference type="SAM" id="Phobius"/>
    </source>
</evidence>
<dbReference type="Proteomes" id="UP001589891">
    <property type="component" value="Unassembled WGS sequence"/>
</dbReference>
<dbReference type="EMBL" id="JBHLSS010000141">
    <property type="protein sequence ID" value="MFC0711916.1"/>
    <property type="molecule type" value="Genomic_DNA"/>
</dbReference>
<sequence length="95" mass="10700">MISWHRGLDDNLLKARVAAVELLNIIRPVVAIVVYLTFVAHALRRYPHCRDGLRFKDAEYGSGSCRKCVASIPSYCPWSRACGGLRVEGLRLSRK</sequence>
<dbReference type="RefSeq" id="WP_376949164.1">
    <property type="nucleotide sequence ID" value="NZ_CP171449.1"/>
</dbReference>
<keyword evidence="1" id="KW-0812">Transmembrane</keyword>
<keyword evidence="1" id="KW-1133">Transmembrane helix</keyword>
<evidence type="ECO:0000313" key="3">
    <source>
        <dbReference type="Proteomes" id="UP001589891"/>
    </source>
</evidence>
<keyword evidence="1" id="KW-0472">Membrane</keyword>
<proteinExistence type="predicted"/>
<name>A0ABV6SQW4_AZOPA</name>
<organism evidence="2 3">
    <name type="scientific">Azorhizophilus paspali</name>
    <name type="common">Azotobacter paspali</name>
    <dbReference type="NCBI Taxonomy" id="69963"/>
    <lineage>
        <taxon>Bacteria</taxon>
        <taxon>Pseudomonadati</taxon>
        <taxon>Pseudomonadota</taxon>
        <taxon>Gammaproteobacteria</taxon>
        <taxon>Pseudomonadales</taxon>
        <taxon>Pseudomonadaceae</taxon>
        <taxon>Azorhizophilus</taxon>
    </lineage>
</organism>